<dbReference type="FunFam" id="2.20.25.20:FF:000006">
    <property type="entry name" value="F-box only protein 5"/>
    <property type="match status" value="1"/>
</dbReference>
<comment type="pathway">
    <text evidence="3">Protein modification; protein ubiquitination.</text>
</comment>
<evidence type="ECO:0000259" key="15">
    <source>
        <dbReference type="PROSITE" id="PS51872"/>
    </source>
</evidence>
<dbReference type="AlphaFoldDB" id="A0A553R603"/>
<evidence type="ECO:0000313" key="17">
    <source>
        <dbReference type="Proteomes" id="UP000316079"/>
    </source>
</evidence>
<dbReference type="Proteomes" id="UP000316079">
    <property type="component" value="Unassembled WGS sequence"/>
</dbReference>
<keyword evidence="6" id="KW-0479">Metal-binding</keyword>
<keyword evidence="12" id="KW-0131">Cell cycle</keyword>
<evidence type="ECO:0000313" key="16">
    <source>
        <dbReference type="EMBL" id="TRY97617.1"/>
    </source>
</evidence>
<evidence type="ECO:0000256" key="11">
    <source>
        <dbReference type="ARBA" id="ARBA00023242"/>
    </source>
</evidence>
<evidence type="ECO:0000256" key="1">
    <source>
        <dbReference type="ARBA" id="ARBA00004123"/>
    </source>
</evidence>
<accession>A0A553R603</accession>
<proteinExistence type="predicted"/>
<evidence type="ECO:0000256" key="13">
    <source>
        <dbReference type="PROSITE-ProRule" id="PRU01220"/>
    </source>
</evidence>
<evidence type="ECO:0000256" key="10">
    <source>
        <dbReference type="ARBA" id="ARBA00022833"/>
    </source>
</evidence>
<keyword evidence="5" id="KW-0132">Cell division</keyword>
<evidence type="ECO:0000256" key="3">
    <source>
        <dbReference type="ARBA" id="ARBA00004906"/>
    </source>
</evidence>
<comment type="subcellular location">
    <subcellularLocation>
        <location evidence="2">Cytoplasm</location>
    </subcellularLocation>
    <subcellularLocation>
        <location evidence="1">Nucleus</location>
    </subcellularLocation>
</comment>
<dbReference type="GO" id="GO:0008270">
    <property type="term" value="F:zinc ion binding"/>
    <property type="evidence" value="ECO:0007669"/>
    <property type="project" value="UniProtKB-KW"/>
</dbReference>
<evidence type="ECO:0000256" key="6">
    <source>
        <dbReference type="ARBA" id="ARBA00022723"/>
    </source>
</evidence>
<evidence type="ECO:0000256" key="14">
    <source>
        <dbReference type="SAM" id="MobiDB-lite"/>
    </source>
</evidence>
<dbReference type="GO" id="GO:0045835">
    <property type="term" value="P:negative regulation of meiotic nuclear division"/>
    <property type="evidence" value="ECO:0007669"/>
    <property type="project" value="InterPro"/>
</dbReference>
<dbReference type="GO" id="GO:0005737">
    <property type="term" value="C:cytoplasm"/>
    <property type="evidence" value="ECO:0007669"/>
    <property type="project" value="UniProtKB-SubCell"/>
</dbReference>
<gene>
    <name evidence="16" type="ORF">DNTS_004748</name>
</gene>
<evidence type="ECO:0000256" key="12">
    <source>
        <dbReference type="ARBA" id="ARBA00023306"/>
    </source>
</evidence>
<dbReference type="InterPro" id="IPR001810">
    <property type="entry name" value="F-box_dom"/>
</dbReference>
<sequence>MKCPSYTTDATILFPMEKPETELGVVKRNAQSPRKTGSPEFLPSTNSSTPLEFKTKGPHNKENYQNKRLSLEGLSDDEVIFSSDAHSEDSGYLSHQNSQVEHGDVSNFEDSLERIEENCISSQSKDAEGRSGYCLPMLKFQEDVCKELQKSYKKNKSYDWTVVDKMAENYGLHNVIGRKMGLEFVDILCELLKKDMRHILTQILSQLGDSDLISCKMVSRTWRRIICKDHVALQRSREAERTQRDSYCSIGSLSRDYTLNRVVLSCMQTVGTIPGHKAAKKLQCEKGGAHTPVKSSQFQQFVEAAKTLKQHESLRRCVLCASPAKYDSAMQRAVCTRISCKFQFCTLCQMEFHHSSPCRSTIRASPSSEKIFVGSSRSKRNVRRL</sequence>
<evidence type="ECO:0000256" key="5">
    <source>
        <dbReference type="ARBA" id="ARBA00022618"/>
    </source>
</evidence>
<dbReference type="GO" id="GO:0051301">
    <property type="term" value="P:cell division"/>
    <property type="evidence" value="ECO:0007669"/>
    <property type="project" value="UniProtKB-KW"/>
</dbReference>
<keyword evidence="17" id="KW-1185">Reference proteome</keyword>
<dbReference type="InterPro" id="IPR044064">
    <property type="entry name" value="ZF_ZBR"/>
</dbReference>
<feature type="region of interest" description="Disordered" evidence="14">
    <location>
        <begin position="85"/>
        <end position="104"/>
    </location>
</feature>
<evidence type="ECO:0000256" key="9">
    <source>
        <dbReference type="ARBA" id="ARBA00022786"/>
    </source>
</evidence>
<dbReference type="InterPro" id="IPR036047">
    <property type="entry name" value="F-box-like_dom_sf"/>
</dbReference>
<dbReference type="EMBL" id="SRMA01025216">
    <property type="protein sequence ID" value="TRY97618.1"/>
    <property type="molecule type" value="Genomic_DNA"/>
</dbReference>
<keyword evidence="11" id="KW-0539">Nucleus</keyword>
<organism evidence="16 17">
    <name type="scientific">Danionella cerebrum</name>
    <dbReference type="NCBI Taxonomy" id="2873325"/>
    <lineage>
        <taxon>Eukaryota</taxon>
        <taxon>Metazoa</taxon>
        <taxon>Chordata</taxon>
        <taxon>Craniata</taxon>
        <taxon>Vertebrata</taxon>
        <taxon>Euteleostomi</taxon>
        <taxon>Actinopterygii</taxon>
        <taxon>Neopterygii</taxon>
        <taxon>Teleostei</taxon>
        <taxon>Ostariophysi</taxon>
        <taxon>Cypriniformes</taxon>
        <taxon>Danionidae</taxon>
        <taxon>Danioninae</taxon>
        <taxon>Danionella</taxon>
    </lineage>
</organism>
<keyword evidence="4" id="KW-0963">Cytoplasm</keyword>
<feature type="compositionally biased region" description="Basic and acidic residues" evidence="14">
    <location>
        <begin position="53"/>
        <end position="63"/>
    </location>
</feature>
<keyword evidence="10" id="KW-0862">Zinc</keyword>
<dbReference type="UniPathway" id="UPA00143"/>
<dbReference type="InterPro" id="IPR047147">
    <property type="entry name" value="FBX5_43"/>
</dbReference>
<dbReference type="STRING" id="623744.A0A553R603"/>
<dbReference type="GO" id="GO:0005634">
    <property type="term" value="C:nucleus"/>
    <property type="evidence" value="ECO:0007669"/>
    <property type="project" value="UniProtKB-SubCell"/>
</dbReference>
<feature type="domain" description="ZBR-type" evidence="15">
    <location>
        <begin position="313"/>
        <end position="361"/>
    </location>
</feature>
<name>A0A553R603_9TELE</name>
<dbReference type="PROSITE" id="PS51872">
    <property type="entry name" value="ZF_ZBR"/>
    <property type="match status" value="1"/>
</dbReference>
<dbReference type="Pfam" id="PF12937">
    <property type="entry name" value="F-box-like"/>
    <property type="match status" value="1"/>
</dbReference>
<comment type="caution">
    <text evidence="16">The sequence shown here is derived from an EMBL/GenBank/DDBJ whole genome shotgun (WGS) entry which is preliminary data.</text>
</comment>
<reference evidence="16 17" key="1">
    <citation type="journal article" date="2019" name="Sci. Data">
        <title>Hybrid genome assembly and annotation of Danionella translucida.</title>
        <authorList>
            <person name="Kadobianskyi M."/>
            <person name="Schulze L."/>
            <person name="Schuelke M."/>
            <person name="Judkewitz B."/>
        </authorList>
    </citation>
    <scope>NUCLEOTIDE SEQUENCE [LARGE SCALE GENOMIC DNA]</scope>
    <source>
        <strain evidence="16 17">Bolton</strain>
    </source>
</reference>
<dbReference type="Gene3D" id="1.20.1280.50">
    <property type="match status" value="1"/>
</dbReference>
<feature type="region of interest" description="Disordered" evidence="14">
    <location>
        <begin position="23"/>
        <end position="63"/>
    </location>
</feature>
<evidence type="ECO:0000256" key="7">
    <source>
        <dbReference type="ARBA" id="ARBA00022771"/>
    </source>
</evidence>
<dbReference type="PANTHER" id="PTHR15493">
    <property type="entry name" value="F-BOX ONLY PROTEIN 5 AND 43"/>
    <property type="match status" value="1"/>
</dbReference>
<keyword evidence="9" id="KW-0833">Ubl conjugation pathway</keyword>
<dbReference type="PANTHER" id="PTHR15493:SF8">
    <property type="entry name" value="F-BOX ONLY PROTEIN 5"/>
    <property type="match status" value="1"/>
</dbReference>
<evidence type="ECO:0000256" key="8">
    <source>
        <dbReference type="ARBA" id="ARBA00022776"/>
    </source>
</evidence>
<dbReference type="OrthoDB" id="9984940at2759"/>
<dbReference type="CDD" id="cd20348">
    <property type="entry name" value="BRcat_RBR_EMI"/>
    <property type="match status" value="1"/>
</dbReference>
<reference evidence="16" key="2">
    <citation type="submission" date="2019-04" db="EMBL/GenBank/DDBJ databases">
        <authorList>
            <person name="Kadobianskyi M."/>
            <person name="Schulze L."/>
            <person name="Schuelke M."/>
            <person name="Judkewitz B."/>
        </authorList>
    </citation>
    <scope>NUCLEOTIDE SEQUENCE</scope>
    <source>
        <strain evidence="16">Bolton</strain>
        <tissue evidence="16">Whole-body</tissue>
    </source>
</reference>
<dbReference type="GO" id="GO:0016567">
    <property type="term" value="P:protein ubiquitination"/>
    <property type="evidence" value="ECO:0007669"/>
    <property type="project" value="UniProtKB-UniPathway"/>
</dbReference>
<dbReference type="SUPFAM" id="SSF57850">
    <property type="entry name" value="RING/U-box"/>
    <property type="match status" value="1"/>
</dbReference>
<dbReference type="EMBL" id="SRMA01025216">
    <property type="protein sequence ID" value="TRY97617.1"/>
    <property type="molecule type" value="Genomic_DNA"/>
</dbReference>
<keyword evidence="8" id="KW-0498">Mitosis</keyword>
<dbReference type="GO" id="GO:0007088">
    <property type="term" value="P:regulation of mitotic nuclear division"/>
    <property type="evidence" value="ECO:0007669"/>
    <property type="project" value="InterPro"/>
</dbReference>
<evidence type="ECO:0000256" key="4">
    <source>
        <dbReference type="ARBA" id="ARBA00022490"/>
    </source>
</evidence>
<evidence type="ECO:0000256" key="2">
    <source>
        <dbReference type="ARBA" id="ARBA00004496"/>
    </source>
</evidence>
<keyword evidence="7 13" id="KW-0863">Zinc-finger</keyword>
<protein>
    <recommendedName>
        <fullName evidence="15">ZBR-type domain-containing protein</fullName>
    </recommendedName>
</protein>
<dbReference type="Gene3D" id="2.20.25.20">
    <property type="match status" value="1"/>
</dbReference>
<dbReference type="SUPFAM" id="SSF81383">
    <property type="entry name" value="F-box domain"/>
    <property type="match status" value="1"/>
</dbReference>